<evidence type="ECO:0000313" key="1">
    <source>
        <dbReference type="EMBL" id="AUO15189.1"/>
    </source>
</evidence>
<reference evidence="1" key="1">
    <citation type="submission" date="2017-12" db="EMBL/GenBank/DDBJ databases">
        <authorList>
            <person name="Katneni V.K."/>
            <person name="Shekhar M.S."/>
            <person name="Otta S.K."/>
            <person name="Karthic K."/>
            <person name="Jangam A.K."/>
            <person name="Gopikrishna G."/>
            <person name="Vijayan K.K."/>
        </authorList>
    </citation>
    <scope>NUCLEOTIDE SEQUENCE [LARGE SCALE GENOMIC DNA]</scope>
    <source>
        <strain evidence="1">IN_AP4RU</strain>
    </source>
</reference>
<proteinExistence type="predicted"/>
<organism evidence="1">
    <name type="scientific">White spot syndrome virus</name>
    <dbReference type="NCBI Taxonomy" id="342409"/>
    <lineage>
        <taxon>Viruses</taxon>
        <taxon>Viruses incertae sedis</taxon>
        <taxon>Naldaviricetes</taxon>
        <taxon>Nimaviridae</taxon>
        <taxon>Whispovirus</taxon>
    </lineage>
</organism>
<sequence length="66" mass="7494">MYSDCKSTKAALEKVYNCTLCCLALRKCSDSYLSKQRGGGEEEEIEIYVMEDGFEFDVHTKTVPTK</sequence>
<protein>
    <submittedName>
        <fullName evidence="1">WSSV417</fullName>
    </submittedName>
</protein>
<dbReference type="EMBL" id="MG702567">
    <property type="protein sequence ID" value="AUO15189.1"/>
    <property type="molecule type" value="Genomic_DNA"/>
</dbReference>
<name>A0A2I6SCA0_9VIRU</name>
<reference evidence="1" key="2">
    <citation type="journal article" date="2018" name="Genome Announc.">
        <title>First Report of a Complete Genome Sequence of White spot syndrome virus from India.</title>
        <authorList>
            <person name="Vinaya Kumar K."/>
            <person name="Shekhar M.S."/>
            <person name="Otta S.K."/>
            <person name="Karthic K."/>
            <person name="Ashok Kumar J."/>
            <person name="Gopikrishna G."/>
            <person name="Vijayan K.K."/>
        </authorList>
    </citation>
    <scope>NUCLEOTIDE SEQUENCE</scope>
    <source>
        <strain evidence="1">IN_AP4RU</strain>
    </source>
</reference>
<dbReference type="Proteomes" id="UP000267352">
    <property type="component" value="Segment"/>
</dbReference>
<accession>A0A2I6SCA0</accession>